<dbReference type="SUPFAM" id="SSF54197">
    <property type="entry name" value="HIT-like"/>
    <property type="match status" value="1"/>
</dbReference>
<evidence type="ECO:0000313" key="3">
    <source>
        <dbReference type="EMBL" id="KKN51962.1"/>
    </source>
</evidence>
<dbReference type="GO" id="GO:0003824">
    <property type="term" value="F:catalytic activity"/>
    <property type="evidence" value="ECO:0007669"/>
    <property type="project" value="InterPro"/>
</dbReference>
<proteinExistence type="predicted"/>
<accession>A0A0F9RQ46</accession>
<dbReference type="AlphaFoldDB" id="A0A0F9RQ46"/>
<comment type="caution">
    <text evidence="3">The sequence shown here is derived from an EMBL/GenBank/DDBJ whole genome shotgun (WGS) entry which is preliminary data.</text>
</comment>
<dbReference type="CDD" id="cd01275">
    <property type="entry name" value="FHIT"/>
    <property type="match status" value="1"/>
</dbReference>
<dbReference type="EMBL" id="LAZR01001041">
    <property type="protein sequence ID" value="KKN51962.1"/>
    <property type="molecule type" value="Genomic_DNA"/>
</dbReference>
<organism evidence="3">
    <name type="scientific">marine sediment metagenome</name>
    <dbReference type="NCBI Taxonomy" id="412755"/>
    <lineage>
        <taxon>unclassified sequences</taxon>
        <taxon>metagenomes</taxon>
        <taxon>ecological metagenomes</taxon>
    </lineage>
</organism>
<dbReference type="InterPro" id="IPR052908">
    <property type="entry name" value="AP-4-A_phosphorylase"/>
</dbReference>
<dbReference type="Pfam" id="PF01230">
    <property type="entry name" value="HIT"/>
    <property type="match status" value="1"/>
</dbReference>
<evidence type="ECO:0000259" key="2">
    <source>
        <dbReference type="PROSITE" id="PS51084"/>
    </source>
</evidence>
<name>A0A0F9RQ46_9ZZZZ</name>
<evidence type="ECO:0000256" key="1">
    <source>
        <dbReference type="ARBA" id="ARBA00022741"/>
    </source>
</evidence>
<dbReference type="GO" id="GO:0000166">
    <property type="term" value="F:nucleotide binding"/>
    <property type="evidence" value="ECO:0007669"/>
    <property type="project" value="UniProtKB-KW"/>
</dbReference>
<protein>
    <recommendedName>
        <fullName evidence="2">HIT domain-containing protein</fullName>
    </recommendedName>
</protein>
<dbReference type="PROSITE" id="PS51084">
    <property type="entry name" value="HIT_2"/>
    <property type="match status" value="1"/>
</dbReference>
<dbReference type="Gene3D" id="3.30.428.10">
    <property type="entry name" value="HIT-like"/>
    <property type="match status" value="1"/>
</dbReference>
<gene>
    <name evidence="3" type="ORF">LCGC14_0617430</name>
</gene>
<reference evidence="3" key="1">
    <citation type="journal article" date="2015" name="Nature">
        <title>Complex archaea that bridge the gap between prokaryotes and eukaryotes.</title>
        <authorList>
            <person name="Spang A."/>
            <person name="Saw J.H."/>
            <person name="Jorgensen S.L."/>
            <person name="Zaremba-Niedzwiedzka K."/>
            <person name="Martijn J."/>
            <person name="Lind A.E."/>
            <person name="van Eijk R."/>
            <person name="Schleper C."/>
            <person name="Guy L."/>
            <person name="Ettema T.J."/>
        </authorList>
    </citation>
    <scope>NUCLEOTIDE SEQUENCE</scope>
</reference>
<dbReference type="PANTHER" id="PTHR42997">
    <property type="entry name" value="HIT FAMILY HYDROLASE"/>
    <property type="match status" value="1"/>
</dbReference>
<dbReference type="InterPro" id="IPR039383">
    <property type="entry name" value="FHIT"/>
</dbReference>
<dbReference type="InterPro" id="IPR011146">
    <property type="entry name" value="HIT-like"/>
</dbReference>
<keyword evidence="1" id="KW-0547">Nucleotide-binding</keyword>
<feature type="domain" description="HIT" evidence="2">
    <location>
        <begin position="21"/>
        <end position="129"/>
    </location>
</feature>
<sequence>MQALGKIEYVQGKKRPDVDCILCAIKDDDKRVINLKYYEDDLIFIILNLYPYNPAHSMIIPNRHIFKFTDLTKDEIQRIFRAVQGLQNLIGDIYNPRGYNIGFNQGNAGASIPHLHCHLVPRYGTELGFIDIVGETRVVPEGLESVKKKLENNIQNFLNKQFFESF</sequence>
<dbReference type="InterPro" id="IPR036265">
    <property type="entry name" value="HIT-like_sf"/>
</dbReference>
<dbReference type="PANTHER" id="PTHR42997:SF1">
    <property type="entry name" value="AP-4-A PHOSPHORYLASE"/>
    <property type="match status" value="1"/>
</dbReference>